<dbReference type="Proteomes" id="UP000065533">
    <property type="component" value="Chromosome"/>
</dbReference>
<evidence type="ECO:0000256" key="1">
    <source>
        <dbReference type="SAM" id="Coils"/>
    </source>
</evidence>
<feature type="coiled-coil region" evidence="1">
    <location>
        <begin position="49"/>
        <end position="119"/>
    </location>
</feature>
<dbReference type="SUPFAM" id="SSF140423">
    <property type="entry name" value="MW0975(SA0943)-like"/>
    <property type="match status" value="1"/>
</dbReference>
<name>A0ABM5WV24_9BACL</name>
<dbReference type="InterPro" id="IPR036785">
    <property type="entry name" value="YkyA-like_sf"/>
</dbReference>
<evidence type="ECO:0000256" key="2">
    <source>
        <dbReference type="SAM" id="SignalP"/>
    </source>
</evidence>
<keyword evidence="2" id="KW-0732">Signal</keyword>
<evidence type="ECO:0000313" key="4">
    <source>
        <dbReference type="Proteomes" id="UP000065533"/>
    </source>
</evidence>
<sequence>MKKTAVALSFFVIFLLTACSGSGIRGDLDQVLNDTFDAEEEYRAVQDDLEKREKTEQQLFEEIMALTQEEQDQVAKQAQTALDSADERLEFLKTEKESMQSAEENFTDIDKVIKAAEEVAVKADVEALKAKMKERFTAHSEFTKAYEKLIERQKELYEMLKKEETTLQLLQEKAAEVNEQNEQVQLAVTAFNEVTKQVNELKDATMKKIDESEE</sequence>
<evidence type="ECO:0000313" key="3">
    <source>
        <dbReference type="EMBL" id="ALS78147.1"/>
    </source>
</evidence>
<reference evidence="3" key="1">
    <citation type="submission" date="2016-01" db="EMBL/GenBank/DDBJ databases">
        <title>Complete genome of Planococcus kocurri type strain.</title>
        <authorList>
            <person name="See-Too W.S."/>
        </authorList>
    </citation>
    <scope>NUCLEOTIDE SEQUENCE [LARGE SCALE GENOMIC DNA]</scope>
    <source>
        <strain evidence="3">ATCC 43650</strain>
    </source>
</reference>
<feature type="chain" id="PRO_5046332710" description="Cell-wall binding lipoprotein" evidence="2">
    <location>
        <begin position="19"/>
        <end position="214"/>
    </location>
</feature>
<protein>
    <recommendedName>
        <fullName evidence="5">Cell-wall binding lipoprotein</fullName>
    </recommendedName>
</protein>
<gene>
    <name evidence="3" type="ORF">AUO94_05555</name>
</gene>
<dbReference type="InterPro" id="IPR019454">
    <property type="entry name" value="Lipoprot_YkyA-like"/>
</dbReference>
<dbReference type="Pfam" id="PF10368">
    <property type="entry name" value="YkyA"/>
    <property type="match status" value="1"/>
</dbReference>
<dbReference type="Gene3D" id="1.20.120.570">
    <property type="entry name" value="YkyA-like"/>
    <property type="match status" value="1"/>
</dbReference>
<dbReference type="EMBL" id="CP013661">
    <property type="protein sequence ID" value="ALS78147.1"/>
    <property type="molecule type" value="Genomic_DNA"/>
</dbReference>
<dbReference type="PROSITE" id="PS51257">
    <property type="entry name" value="PROKAR_LIPOPROTEIN"/>
    <property type="match status" value="1"/>
</dbReference>
<feature type="signal peptide" evidence="2">
    <location>
        <begin position="1"/>
        <end position="18"/>
    </location>
</feature>
<feature type="coiled-coil region" evidence="1">
    <location>
        <begin position="143"/>
        <end position="187"/>
    </location>
</feature>
<accession>A0ABM5WV24</accession>
<keyword evidence="1" id="KW-0175">Coiled coil</keyword>
<keyword evidence="4" id="KW-1185">Reference proteome</keyword>
<organism evidence="3 4">
    <name type="scientific">Planococcus kocurii</name>
    <dbReference type="NCBI Taxonomy" id="1374"/>
    <lineage>
        <taxon>Bacteria</taxon>
        <taxon>Bacillati</taxon>
        <taxon>Bacillota</taxon>
        <taxon>Bacilli</taxon>
        <taxon>Bacillales</taxon>
        <taxon>Caryophanaceae</taxon>
        <taxon>Planococcus</taxon>
    </lineage>
</organism>
<dbReference type="RefSeq" id="WP_058384817.1">
    <property type="nucleotide sequence ID" value="NZ_CP013661.2"/>
</dbReference>
<evidence type="ECO:0008006" key="5">
    <source>
        <dbReference type="Google" id="ProtNLM"/>
    </source>
</evidence>
<proteinExistence type="predicted"/>